<dbReference type="PANTHER" id="PTHR23117:SF13">
    <property type="entry name" value="GUANYLATE KINASE"/>
    <property type="match status" value="1"/>
</dbReference>
<protein>
    <submittedName>
        <fullName evidence="5">Guanylate kinase</fullName>
        <ecNumber evidence="5">2.7.4.8</ecNumber>
    </submittedName>
</protein>
<evidence type="ECO:0000313" key="5">
    <source>
        <dbReference type="EMBL" id="KXK26910.1"/>
    </source>
</evidence>
<evidence type="ECO:0000313" key="6">
    <source>
        <dbReference type="Proteomes" id="UP000070457"/>
    </source>
</evidence>
<dbReference type="Proteomes" id="UP000070457">
    <property type="component" value="Unassembled WGS sequence"/>
</dbReference>
<dbReference type="InterPro" id="IPR008145">
    <property type="entry name" value="GK/Ca_channel_bsu"/>
</dbReference>
<dbReference type="InterPro" id="IPR008144">
    <property type="entry name" value="Guanylate_kin-like_dom"/>
</dbReference>
<evidence type="ECO:0000256" key="2">
    <source>
        <dbReference type="ARBA" id="ARBA00022679"/>
    </source>
</evidence>
<keyword evidence="2 5" id="KW-0808">Transferase</keyword>
<reference evidence="5 6" key="1">
    <citation type="submission" date="2015-02" db="EMBL/GenBank/DDBJ databases">
        <title>Improved understanding of the partial-nitritation anammox process through 23 genomes representing the majority of the microbial community.</title>
        <authorList>
            <person name="Speth D.R."/>
            <person name="In T Zandt M."/>
            <person name="Guerrero Cruz S."/>
            <person name="Jetten M.S."/>
            <person name="Dutilh B.E."/>
        </authorList>
    </citation>
    <scope>NUCLEOTIDE SEQUENCE [LARGE SCALE GENOMIC DNA]</scope>
    <source>
        <strain evidence="5">OLB20</strain>
    </source>
</reference>
<feature type="domain" description="Guanylate kinase-like" evidence="4">
    <location>
        <begin position="5"/>
        <end position="193"/>
    </location>
</feature>
<dbReference type="GO" id="GO:0004385">
    <property type="term" value="F:GMP kinase activity"/>
    <property type="evidence" value="ECO:0007669"/>
    <property type="project" value="UniProtKB-EC"/>
</dbReference>
<gene>
    <name evidence="5" type="primary">gmk_2</name>
    <name evidence="5" type="ORF">TR69_WS6001000933</name>
</gene>
<accession>A0A136LZ34</accession>
<dbReference type="SUPFAM" id="SSF52540">
    <property type="entry name" value="P-loop containing nucleoside triphosphate hydrolases"/>
    <property type="match status" value="1"/>
</dbReference>
<sequence>MIEKGLYMAVVGPAGIGKSTTFDALMSTYGDTVRVTPKVTTRPPREGETDTRAGMPVHEFSRLVGTGDIVMQHQPFGPEGHWYGYMAEDLRAGEGRLNLIEPNVEHQLPEFRRIFGGNALVVALTTRNRQYLEHNLNQRGTESPENIRKRLQAAESIIGMIDQRRSEGMIDAVVELDWDSRDLMVPLMMKIAGKQLSRFAFS</sequence>
<dbReference type="AlphaFoldDB" id="A0A136LZ34"/>
<keyword evidence="3 5" id="KW-0418">Kinase</keyword>
<dbReference type="GO" id="GO:0005829">
    <property type="term" value="C:cytosol"/>
    <property type="evidence" value="ECO:0007669"/>
    <property type="project" value="TreeGrafter"/>
</dbReference>
<evidence type="ECO:0000259" key="4">
    <source>
        <dbReference type="PROSITE" id="PS50052"/>
    </source>
</evidence>
<evidence type="ECO:0000256" key="3">
    <source>
        <dbReference type="ARBA" id="ARBA00022777"/>
    </source>
</evidence>
<dbReference type="Pfam" id="PF00625">
    <property type="entry name" value="Guanylate_kin"/>
    <property type="match status" value="1"/>
</dbReference>
<proteinExistence type="inferred from homology"/>
<dbReference type="PROSITE" id="PS50052">
    <property type="entry name" value="GUANYLATE_KINASE_2"/>
    <property type="match status" value="1"/>
</dbReference>
<dbReference type="STRING" id="1617426.TR69_WS6001000933"/>
<organism evidence="5 6">
    <name type="scientific">candidate division WS6 bacterium OLB20</name>
    <dbReference type="NCBI Taxonomy" id="1617426"/>
    <lineage>
        <taxon>Bacteria</taxon>
        <taxon>Candidatus Dojkabacteria</taxon>
    </lineage>
</organism>
<dbReference type="PANTHER" id="PTHR23117">
    <property type="entry name" value="GUANYLATE KINASE-RELATED"/>
    <property type="match status" value="1"/>
</dbReference>
<name>A0A136LZ34_9BACT</name>
<dbReference type="EMBL" id="JYNZ01000003">
    <property type="protein sequence ID" value="KXK26910.1"/>
    <property type="molecule type" value="Genomic_DNA"/>
</dbReference>
<dbReference type="Gene3D" id="3.40.50.300">
    <property type="entry name" value="P-loop containing nucleotide triphosphate hydrolases"/>
    <property type="match status" value="1"/>
</dbReference>
<comment type="similarity">
    <text evidence="1">Belongs to the guanylate kinase family.</text>
</comment>
<evidence type="ECO:0000256" key="1">
    <source>
        <dbReference type="ARBA" id="ARBA00005790"/>
    </source>
</evidence>
<comment type="caution">
    <text evidence="5">The sequence shown here is derived from an EMBL/GenBank/DDBJ whole genome shotgun (WGS) entry which is preliminary data.</text>
</comment>
<dbReference type="EC" id="2.7.4.8" evidence="5"/>
<dbReference type="InterPro" id="IPR027417">
    <property type="entry name" value="P-loop_NTPase"/>
</dbReference>